<dbReference type="Gene3D" id="3.80.10.10">
    <property type="entry name" value="Ribonuclease Inhibitor"/>
    <property type="match status" value="2"/>
</dbReference>
<keyword evidence="4" id="KW-1133">Transmembrane helix</keyword>
<dbReference type="InterPro" id="IPR007110">
    <property type="entry name" value="Ig-like_dom"/>
</dbReference>
<dbReference type="InterPro" id="IPR050328">
    <property type="entry name" value="Dev_Immune_Receptor"/>
</dbReference>
<dbReference type="PROSITE" id="PS50835">
    <property type="entry name" value="IG_LIKE"/>
    <property type="match status" value="1"/>
</dbReference>
<evidence type="ECO:0000256" key="3">
    <source>
        <dbReference type="SAM" id="MobiDB-lite"/>
    </source>
</evidence>
<dbReference type="Gene3D" id="2.60.40.10">
    <property type="entry name" value="Immunoglobulins"/>
    <property type="match status" value="1"/>
</dbReference>
<evidence type="ECO:0000256" key="1">
    <source>
        <dbReference type="ARBA" id="ARBA00022729"/>
    </source>
</evidence>
<comment type="caution">
    <text evidence="7">The sequence shown here is derived from an EMBL/GenBank/DDBJ whole genome shotgun (WGS) entry which is preliminary data.</text>
</comment>
<keyword evidence="4" id="KW-0472">Membrane</keyword>
<proteinExistence type="predicted"/>
<evidence type="ECO:0000313" key="7">
    <source>
        <dbReference type="EMBL" id="KAK6743135.1"/>
    </source>
</evidence>
<gene>
    <name evidence="7" type="primary">Necator_chrIII.g11179</name>
    <name evidence="7" type="ORF">RB195_010414</name>
</gene>
<evidence type="ECO:0000256" key="2">
    <source>
        <dbReference type="SAM" id="Coils"/>
    </source>
</evidence>
<reference evidence="7 8" key="1">
    <citation type="submission" date="2023-08" db="EMBL/GenBank/DDBJ databases">
        <title>A Necator americanus chromosomal reference genome.</title>
        <authorList>
            <person name="Ilik V."/>
            <person name="Petrzelkova K.J."/>
            <person name="Pardy F."/>
            <person name="Fuh T."/>
            <person name="Niatou-Singa F.S."/>
            <person name="Gouil Q."/>
            <person name="Baker L."/>
            <person name="Ritchie M.E."/>
            <person name="Jex A.R."/>
            <person name="Gazzola D."/>
            <person name="Li H."/>
            <person name="Toshio Fujiwara R."/>
            <person name="Zhan B."/>
            <person name="Aroian R.V."/>
            <person name="Pafco B."/>
            <person name="Schwarz E.M."/>
        </authorList>
    </citation>
    <scope>NUCLEOTIDE SEQUENCE [LARGE SCALE GENOMIC DNA]</scope>
    <source>
        <strain evidence="7 8">Aroian</strain>
        <tissue evidence="7">Whole animal</tissue>
    </source>
</reference>
<dbReference type="PANTHER" id="PTHR24373">
    <property type="entry name" value="SLIT RELATED LEUCINE-RICH REPEAT NEURONAL PROTEIN"/>
    <property type="match status" value="1"/>
</dbReference>
<evidence type="ECO:0000256" key="5">
    <source>
        <dbReference type="SAM" id="SignalP"/>
    </source>
</evidence>
<feature type="region of interest" description="Disordered" evidence="3">
    <location>
        <begin position="748"/>
        <end position="776"/>
    </location>
</feature>
<dbReference type="InterPro" id="IPR013783">
    <property type="entry name" value="Ig-like_fold"/>
</dbReference>
<protein>
    <recommendedName>
        <fullName evidence="6">Ig-like domain-containing protein</fullName>
    </recommendedName>
</protein>
<sequence>MIGGYPPLTPTFVSFINSMSLFRLSLFLLAVSANTHSYHAKRSPPSSLVLEFSSDPCPVVPGCSCINNDVTTVVCHSVGPDTINQLVTLYPSLRSLCLVQWTERDFSLDIFTSLGLLSNLSIIQSQAYSVSLSLPFQSVIHLDLSENEFTDFEQFCNFTRKMPSLVNLSLNENRFTDIPQCIGNISVKTLNLRRNRIAFINGTFNKFTHNIDLSRNVLRSASGLHEDVLRLNLSYNPLKVEVFPSFPSLQQLDLSGTRLTVAPSLNAPKLVELFMDFSTIEIVDFNKWILPRLQRLSFVDSLFLKFVTGQLPTSVREFSATNTQLAAFPQSFFLNSSLRLINLTGTNFDCEPCVLQWSVPVTHLVANRVNCLPVRRLDNCTLGISQGDVGTVRAEYGRSAILPCTVYGSPHPTVEWWLYRPATFLGTFDPSPRGRVTANNSCCSVLGGGALLLYNVNHSSVERYVCVARQDSRAVSRIFHFRLDYSNWYSLDLFNSVFWGGIATAVLVCSFSFLLNITWILTRKSILWWIHRAERLSRVRKMVEAMEKYRVRQMEGLHEKYARRMQLVRDNYHAQVEALRISYSSQAERFRDYRAAQMEQMSSHLENIRENYNQQMQRVREYGSRRAEQLWESYERQVNRMKAFSLQHRLKMMRQYKVKQRYLNKLLESFQESAATPDALRKHEEEVRAALELPDPPPPDSPTEDHPLSRSSSFYSLPEYIIDNDGVLRPSPIIGKVRFTPHNEGLLEMRRSPVDAGTDFGTLDPELQKDSEDCHF</sequence>
<feature type="domain" description="Ig-like" evidence="6">
    <location>
        <begin position="373"/>
        <end position="476"/>
    </location>
</feature>
<organism evidence="7 8">
    <name type="scientific">Necator americanus</name>
    <name type="common">Human hookworm</name>
    <dbReference type="NCBI Taxonomy" id="51031"/>
    <lineage>
        <taxon>Eukaryota</taxon>
        <taxon>Metazoa</taxon>
        <taxon>Ecdysozoa</taxon>
        <taxon>Nematoda</taxon>
        <taxon>Chromadorea</taxon>
        <taxon>Rhabditida</taxon>
        <taxon>Rhabditina</taxon>
        <taxon>Rhabditomorpha</taxon>
        <taxon>Strongyloidea</taxon>
        <taxon>Ancylostomatidae</taxon>
        <taxon>Bunostominae</taxon>
        <taxon>Necator</taxon>
    </lineage>
</organism>
<evidence type="ECO:0000259" key="6">
    <source>
        <dbReference type="PROSITE" id="PS50835"/>
    </source>
</evidence>
<dbReference type="PANTHER" id="PTHR24373:SF275">
    <property type="entry name" value="TIR DOMAIN-CONTAINING PROTEIN"/>
    <property type="match status" value="1"/>
</dbReference>
<feature type="signal peptide" evidence="5">
    <location>
        <begin position="1"/>
        <end position="33"/>
    </location>
</feature>
<feature type="transmembrane region" description="Helical" evidence="4">
    <location>
        <begin position="497"/>
        <end position="522"/>
    </location>
</feature>
<dbReference type="SUPFAM" id="SSF48726">
    <property type="entry name" value="Immunoglobulin"/>
    <property type="match status" value="1"/>
</dbReference>
<dbReference type="InterPro" id="IPR036179">
    <property type="entry name" value="Ig-like_dom_sf"/>
</dbReference>
<dbReference type="EMBL" id="JAVFWL010000003">
    <property type="protein sequence ID" value="KAK6743135.1"/>
    <property type="molecule type" value="Genomic_DNA"/>
</dbReference>
<dbReference type="InterPro" id="IPR032675">
    <property type="entry name" value="LRR_dom_sf"/>
</dbReference>
<keyword evidence="1 5" id="KW-0732">Signal</keyword>
<name>A0ABR1CY86_NECAM</name>
<evidence type="ECO:0000313" key="8">
    <source>
        <dbReference type="Proteomes" id="UP001303046"/>
    </source>
</evidence>
<keyword evidence="8" id="KW-1185">Reference proteome</keyword>
<feature type="compositionally biased region" description="Basic and acidic residues" evidence="3">
    <location>
        <begin position="766"/>
        <end position="776"/>
    </location>
</feature>
<dbReference type="SUPFAM" id="SSF52058">
    <property type="entry name" value="L domain-like"/>
    <property type="match status" value="1"/>
</dbReference>
<accession>A0ABR1CY86</accession>
<keyword evidence="2" id="KW-0175">Coiled coil</keyword>
<evidence type="ECO:0000256" key="4">
    <source>
        <dbReference type="SAM" id="Phobius"/>
    </source>
</evidence>
<dbReference type="Proteomes" id="UP001303046">
    <property type="component" value="Unassembled WGS sequence"/>
</dbReference>
<feature type="coiled-coil region" evidence="2">
    <location>
        <begin position="595"/>
        <end position="625"/>
    </location>
</feature>
<feature type="chain" id="PRO_5047010546" description="Ig-like domain-containing protein" evidence="5">
    <location>
        <begin position="34"/>
        <end position="776"/>
    </location>
</feature>
<feature type="region of interest" description="Disordered" evidence="3">
    <location>
        <begin position="686"/>
        <end position="710"/>
    </location>
</feature>
<keyword evidence="4" id="KW-0812">Transmembrane</keyword>